<evidence type="ECO:0000313" key="3">
    <source>
        <dbReference type="Proteomes" id="UP000199113"/>
    </source>
</evidence>
<reference evidence="1 4" key="2">
    <citation type="submission" date="2017-12" db="EMBL/GenBank/DDBJ databases">
        <title>Pharmacopeia of the Arctic Ocean.</title>
        <authorList>
            <person name="Collins E."/>
            <person name="Ducluzeau A.-L."/>
        </authorList>
    </citation>
    <scope>NUCLEOTIDE SEQUENCE [LARGE SCALE GENOMIC DNA]</scope>
    <source>
        <strain evidence="1 4">DSM 23325</strain>
    </source>
</reference>
<keyword evidence="4" id="KW-1185">Reference proteome</keyword>
<dbReference type="Pfam" id="PF21863">
    <property type="entry name" value="HTH_67"/>
    <property type="match status" value="1"/>
</dbReference>
<evidence type="ECO:0008006" key="5">
    <source>
        <dbReference type="Google" id="ProtNLM"/>
    </source>
</evidence>
<reference evidence="2" key="1">
    <citation type="submission" date="2016-10" db="EMBL/GenBank/DDBJ databases">
        <authorList>
            <person name="de Groot N.N."/>
        </authorList>
    </citation>
    <scope>NUCLEOTIDE SEQUENCE [LARGE SCALE GENOMIC DNA]</scope>
    <source>
        <strain evidence="2">CGMCC 1.10697</strain>
    </source>
</reference>
<protein>
    <recommendedName>
        <fullName evidence="5">SalK</fullName>
    </recommendedName>
</protein>
<organism evidence="2 3">
    <name type="scientific">Nocardioides alpinus</name>
    <dbReference type="NCBI Taxonomy" id="748909"/>
    <lineage>
        <taxon>Bacteria</taxon>
        <taxon>Bacillati</taxon>
        <taxon>Actinomycetota</taxon>
        <taxon>Actinomycetes</taxon>
        <taxon>Propionibacteriales</taxon>
        <taxon>Nocardioidaceae</taxon>
        <taxon>Nocardioides</taxon>
    </lineage>
</organism>
<evidence type="ECO:0000313" key="4">
    <source>
        <dbReference type="Proteomes" id="UP000233565"/>
    </source>
</evidence>
<name>A0A1I1A5Y2_9ACTN</name>
<dbReference type="STRING" id="748909.SAMN05192575_107145"/>
<dbReference type="OrthoDB" id="157052at2"/>
<evidence type="ECO:0000313" key="2">
    <source>
        <dbReference type="EMBL" id="SFB31978.1"/>
    </source>
</evidence>
<dbReference type="EMBL" id="FOKC01000007">
    <property type="protein sequence ID" value="SFB31978.1"/>
    <property type="molecule type" value="Genomic_DNA"/>
</dbReference>
<dbReference type="AlphaFoldDB" id="A0A1I1A5Y2"/>
<evidence type="ECO:0000313" key="1">
    <source>
        <dbReference type="EMBL" id="PKH42162.1"/>
    </source>
</evidence>
<dbReference type="RefSeq" id="WP_091199738.1">
    <property type="nucleotide sequence ID" value="NZ_FOKC01000007.1"/>
</dbReference>
<dbReference type="NCBIfam" id="NF047719">
    <property type="entry name" value="SCO6745_fam_HTH"/>
    <property type="match status" value="1"/>
</dbReference>
<sequence>MTVPTPFWRSVETLNNYVYLVPEAAKHYASVGLKGSWMGYFASRAAPLGAASPELVVATFHGFAPHLVHRALPDAWGFASPEAVLGARLELATRVLGRAVTGEQVAPLADALTSIIEGLDLAGKPLAAAHASLEEPVDDLERFWLANAVLREFRGDCHIAVLLTHGLNGVDANVLNVAAGRTFPQQQALRGWSDDEWATGQDRLRERGWLDADGAITPAGTDARNELEDATDRACVGGMSAEAMAQATEITDDMRDVARALRASLKVPPAAPAR</sequence>
<dbReference type="EMBL" id="PJBV01000013">
    <property type="protein sequence ID" value="PKH42162.1"/>
    <property type="molecule type" value="Genomic_DNA"/>
</dbReference>
<dbReference type="Proteomes" id="UP000199113">
    <property type="component" value="Unassembled WGS sequence"/>
</dbReference>
<proteinExistence type="predicted"/>
<gene>
    <name evidence="1" type="ORF">CXG46_06710</name>
    <name evidence="2" type="ORF">SAMN05192575_107145</name>
</gene>
<dbReference type="Proteomes" id="UP000233565">
    <property type="component" value="Unassembled WGS sequence"/>
</dbReference>
<dbReference type="InterPro" id="IPR054058">
    <property type="entry name" value="HTH_67"/>
</dbReference>
<accession>A0A1I1A5Y2</accession>